<dbReference type="AlphaFoldDB" id="A0A8S0VLD2"/>
<comment type="caution">
    <text evidence="1">The sequence shown here is derived from an EMBL/GenBank/DDBJ whole genome shotgun (WGS) entry which is preliminary data.</text>
</comment>
<dbReference type="Proteomes" id="UP000594638">
    <property type="component" value="Unassembled WGS sequence"/>
</dbReference>
<protein>
    <submittedName>
        <fullName evidence="1">Probable LRR receptor-like serine threonine-kinase At2g16250</fullName>
    </submittedName>
</protein>
<dbReference type="Gramene" id="OE9A019165T1">
    <property type="protein sequence ID" value="OE9A019165C1"/>
    <property type="gene ID" value="OE9A019165"/>
</dbReference>
<gene>
    <name evidence="1" type="ORF">OLEA9_A019165</name>
</gene>
<proteinExistence type="predicted"/>
<dbReference type="OrthoDB" id="1742050at2759"/>
<keyword evidence="1" id="KW-0675">Receptor</keyword>
<name>A0A8S0VLD2_OLEEU</name>
<reference evidence="1 2" key="1">
    <citation type="submission" date="2019-12" db="EMBL/GenBank/DDBJ databases">
        <authorList>
            <person name="Alioto T."/>
            <person name="Alioto T."/>
            <person name="Gomez Garrido J."/>
        </authorList>
    </citation>
    <scope>NUCLEOTIDE SEQUENCE [LARGE SCALE GENOMIC DNA]</scope>
</reference>
<keyword evidence="2" id="KW-1185">Reference proteome</keyword>
<organism evidence="1 2">
    <name type="scientific">Olea europaea subsp. europaea</name>
    <dbReference type="NCBI Taxonomy" id="158383"/>
    <lineage>
        <taxon>Eukaryota</taxon>
        <taxon>Viridiplantae</taxon>
        <taxon>Streptophyta</taxon>
        <taxon>Embryophyta</taxon>
        <taxon>Tracheophyta</taxon>
        <taxon>Spermatophyta</taxon>
        <taxon>Magnoliopsida</taxon>
        <taxon>eudicotyledons</taxon>
        <taxon>Gunneridae</taxon>
        <taxon>Pentapetalae</taxon>
        <taxon>asterids</taxon>
        <taxon>lamiids</taxon>
        <taxon>Lamiales</taxon>
        <taxon>Oleaceae</taxon>
        <taxon>Oleeae</taxon>
        <taxon>Olea</taxon>
    </lineage>
</organism>
<dbReference type="Gene3D" id="3.30.200.20">
    <property type="entry name" value="Phosphorylase Kinase, domain 1"/>
    <property type="match status" value="1"/>
</dbReference>
<dbReference type="EMBL" id="CACTIH010009682">
    <property type="protein sequence ID" value="CAA3032771.1"/>
    <property type="molecule type" value="Genomic_DNA"/>
</dbReference>
<feature type="non-terminal residue" evidence="1">
    <location>
        <position position="65"/>
    </location>
</feature>
<accession>A0A8S0VLD2</accession>
<evidence type="ECO:0000313" key="2">
    <source>
        <dbReference type="Proteomes" id="UP000594638"/>
    </source>
</evidence>
<evidence type="ECO:0000313" key="1">
    <source>
        <dbReference type="EMBL" id="CAA3032771.1"/>
    </source>
</evidence>
<sequence>MGISFRYKGISQATRDFRDENLIKHGQSGNIFLGTLEESFSVKISMELEILLVLYQKIYRLGCVF</sequence>